<dbReference type="InterPro" id="IPR040170">
    <property type="entry name" value="Cytosol_ACT"/>
</dbReference>
<name>A0A2T4IBL2_9RHOO</name>
<keyword evidence="2 3" id="KW-0378">Hydrolase</keyword>
<evidence type="ECO:0000259" key="4">
    <source>
        <dbReference type="PROSITE" id="PS51770"/>
    </source>
</evidence>
<evidence type="ECO:0000313" key="6">
    <source>
        <dbReference type="Proteomes" id="UP000241193"/>
    </source>
</evidence>
<dbReference type="EMBL" id="PZKC01000019">
    <property type="protein sequence ID" value="PTD95106.1"/>
    <property type="molecule type" value="Genomic_DNA"/>
</dbReference>
<dbReference type="GO" id="GO:0009062">
    <property type="term" value="P:fatty acid catabolic process"/>
    <property type="evidence" value="ECO:0007669"/>
    <property type="project" value="TreeGrafter"/>
</dbReference>
<evidence type="ECO:0000256" key="3">
    <source>
        <dbReference type="PROSITE-ProRule" id="PRU01106"/>
    </source>
</evidence>
<gene>
    <name evidence="5" type="ORF">C8261_16210</name>
</gene>
<dbReference type="SUPFAM" id="SSF54637">
    <property type="entry name" value="Thioesterase/thiol ester dehydrase-isomerase"/>
    <property type="match status" value="2"/>
</dbReference>
<dbReference type="InterPro" id="IPR033120">
    <property type="entry name" value="HOTDOG_ACOT"/>
</dbReference>
<feature type="domain" description="HotDog ACOT-type" evidence="4">
    <location>
        <begin position="123"/>
        <end position="235"/>
    </location>
</feature>
<reference evidence="5 6" key="1">
    <citation type="submission" date="2018-03" db="EMBL/GenBank/DDBJ databases">
        <authorList>
            <person name="Keele B.F."/>
        </authorList>
    </citation>
    <scope>NUCLEOTIDE SEQUENCE [LARGE SCALE GENOMIC DNA]</scope>
    <source>
        <strain evidence="5 6">D20</strain>
    </source>
</reference>
<dbReference type="Proteomes" id="UP000241193">
    <property type="component" value="Unassembled WGS sequence"/>
</dbReference>
<feature type="domain" description="HotDog ACOT-type" evidence="4">
    <location>
        <begin position="1"/>
        <end position="107"/>
    </location>
</feature>
<evidence type="ECO:0000313" key="5">
    <source>
        <dbReference type="EMBL" id="PTD95106.1"/>
    </source>
</evidence>
<dbReference type="PANTHER" id="PTHR11049">
    <property type="entry name" value="ACYL COENZYME A THIOESTER HYDROLASE"/>
    <property type="match status" value="1"/>
</dbReference>
<dbReference type="GO" id="GO:0005829">
    <property type="term" value="C:cytosol"/>
    <property type="evidence" value="ECO:0007669"/>
    <property type="project" value="TreeGrafter"/>
</dbReference>
<dbReference type="AlphaFoldDB" id="A0A2T4IBL2"/>
<keyword evidence="6" id="KW-1185">Reference proteome</keyword>
<dbReference type="GO" id="GO:0006637">
    <property type="term" value="P:acyl-CoA metabolic process"/>
    <property type="evidence" value="ECO:0007669"/>
    <property type="project" value="TreeGrafter"/>
</dbReference>
<comment type="similarity">
    <text evidence="1">Belongs to the acyl coenzyme A hydrolase family.</text>
</comment>
<evidence type="ECO:0000256" key="1">
    <source>
        <dbReference type="ARBA" id="ARBA00010458"/>
    </source>
</evidence>
<dbReference type="Gene3D" id="3.10.129.10">
    <property type="entry name" value="Hotdog Thioesterase"/>
    <property type="match status" value="2"/>
</dbReference>
<dbReference type="InterPro" id="IPR006683">
    <property type="entry name" value="Thioestr_dom"/>
</dbReference>
<dbReference type="CDD" id="cd03442">
    <property type="entry name" value="BFIT_BACH"/>
    <property type="match status" value="2"/>
</dbReference>
<accession>A0A2T4IBL2</accession>
<organism evidence="5 6">
    <name type="scientific">Pseudothauera lacus</name>
    <dbReference type="NCBI Taxonomy" id="2136175"/>
    <lineage>
        <taxon>Bacteria</taxon>
        <taxon>Pseudomonadati</taxon>
        <taxon>Pseudomonadota</taxon>
        <taxon>Betaproteobacteria</taxon>
        <taxon>Rhodocyclales</taxon>
        <taxon>Zoogloeaceae</taxon>
        <taxon>Pseudothauera</taxon>
    </lineage>
</organism>
<evidence type="ECO:0000256" key="2">
    <source>
        <dbReference type="ARBA" id="ARBA00022801"/>
    </source>
</evidence>
<sequence length="243" mass="26247">MIDVVFPESANHHGTLFGGAALSMMDKLAFVVATRCTRRRMVTACSGGIDFVTPIQQGRLVELRGRVVRRGRRSLDVEVGLVAEDLGSGERSHSLNGRFTLVAVDDDAPRQRAVPATAGEDDGGERTTMVEPVFPGHTNHLGTLYGGQALAWLGKAAFVAASRRARMPVVMAASERIDFHAPVLEGELVELDARVVRVGNASMCVEVSMHAEDLLSGQRRLCTRGRFTMVALGYDGRPVPVPR</sequence>
<dbReference type="PROSITE" id="PS51770">
    <property type="entry name" value="HOTDOG_ACOT"/>
    <property type="match status" value="2"/>
</dbReference>
<proteinExistence type="inferred from homology"/>
<dbReference type="OrthoDB" id="9809430at2"/>
<reference evidence="5 6" key="2">
    <citation type="submission" date="2018-04" db="EMBL/GenBank/DDBJ databases">
        <title>Thauera lacus sp. nov., isolated from an saline lake in Inner Mongolia, China.</title>
        <authorList>
            <person name="Liang Q.-Y."/>
        </authorList>
    </citation>
    <scope>NUCLEOTIDE SEQUENCE [LARGE SCALE GENOMIC DNA]</scope>
    <source>
        <strain evidence="5 6">D20</strain>
    </source>
</reference>
<dbReference type="Pfam" id="PF03061">
    <property type="entry name" value="4HBT"/>
    <property type="match status" value="2"/>
</dbReference>
<dbReference type="GO" id="GO:0052816">
    <property type="term" value="F:long-chain fatty acyl-CoA hydrolase activity"/>
    <property type="evidence" value="ECO:0007669"/>
    <property type="project" value="TreeGrafter"/>
</dbReference>
<dbReference type="InterPro" id="IPR029069">
    <property type="entry name" value="HotDog_dom_sf"/>
</dbReference>
<dbReference type="PANTHER" id="PTHR11049:SF24">
    <property type="entry name" value="CYTOSOLIC ACYL COENZYME A THIOESTER HYDROLASE"/>
    <property type="match status" value="1"/>
</dbReference>
<comment type="caution">
    <text evidence="5">The sequence shown here is derived from an EMBL/GenBank/DDBJ whole genome shotgun (WGS) entry which is preliminary data.</text>
</comment>
<protein>
    <submittedName>
        <fullName evidence="5">Acyl-CoA thioesterase</fullName>
    </submittedName>
</protein>